<dbReference type="Proteomes" id="UP000410492">
    <property type="component" value="Unassembled WGS sequence"/>
</dbReference>
<protein>
    <submittedName>
        <fullName evidence="1">Uncharacterized protein</fullName>
    </submittedName>
</protein>
<sequence>LNLLVCTLLKIIVIVKHVN</sequence>
<evidence type="ECO:0000313" key="1">
    <source>
        <dbReference type="EMBL" id="VEN47412.1"/>
    </source>
</evidence>
<gene>
    <name evidence="1" type="ORF">CALMAC_LOCUS9189</name>
</gene>
<reference evidence="1 2" key="1">
    <citation type="submission" date="2019-01" db="EMBL/GenBank/DDBJ databases">
        <authorList>
            <person name="Sayadi A."/>
        </authorList>
    </citation>
    <scope>NUCLEOTIDE SEQUENCE [LARGE SCALE GENOMIC DNA]</scope>
</reference>
<name>A0A653CHL8_CALMS</name>
<accession>A0A653CHL8</accession>
<keyword evidence="2" id="KW-1185">Reference proteome</keyword>
<dbReference type="EMBL" id="CAACVG010007867">
    <property type="protein sequence ID" value="VEN47412.1"/>
    <property type="molecule type" value="Genomic_DNA"/>
</dbReference>
<proteinExistence type="predicted"/>
<dbReference type="AlphaFoldDB" id="A0A653CHL8"/>
<evidence type="ECO:0000313" key="2">
    <source>
        <dbReference type="Proteomes" id="UP000410492"/>
    </source>
</evidence>
<organism evidence="1 2">
    <name type="scientific">Callosobruchus maculatus</name>
    <name type="common">Southern cowpea weevil</name>
    <name type="synonym">Pulse bruchid</name>
    <dbReference type="NCBI Taxonomy" id="64391"/>
    <lineage>
        <taxon>Eukaryota</taxon>
        <taxon>Metazoa</taxon>
        <taxon>Ecdysozoa</taxon>
        <taxon>Arthropoda</taxon>
        <taxon>Hexapoda</taxon>
        <taxon>Insecta</taxon>
        <taxon>Pterygota</taxon>
        <taxon>Neoptera</taxon>
        <taxon>Endopterygota</taxon>
        <taxon>Coleoptera</taxon>
        <taxon>Polyphaga</taxon>
        <taxon>Cucujiformia</taxon>
        <taxon>Chrysomeloidea</taxon>
        <taxon>Chrysomelidae</taxon>
        <taxon>Bruchinae</taxon>
        <taxon>Bruchini</taxon>
        <taxon>Callosobruchus</taxon>
    </lineage>
</organism>
<feature type="non-terminal residue" evidence="1">
    <location>
        <position position="1"/>
    </location>
</feature>